<evidence type="ECO:0000256" key="8">
    <source>
        <dbReference type="ARBA" id="ARBA00022989"/>
    </source>
</evidence>
<dbReference type="NCBIfam" id="TIGR03592">
    <property type="entry name" value="yidC_oxa1_cterm"/>
    <property type="match status" value="1"/>
</dbReference>
<evidence type="ECO:0000256" key="4">
    <source>
        <dbReference type="ARBA" id="ARBA00022448"/>
    </source>
</evidence>
<dbReference type="InterPro" id="IPR028055">
    <property type="entry name" value="YidC/Oxa/ALB_C"/>
</dbReference>
<name>A0ABQ3C5I4_9GAMM</name>
<keyword evidence="10 13" id="KW-0143">Chaperone</keyword>
<evidence type="ECO:0000256" key="12">
    <source>
        <dbReference type="ARBA" id="ARBA00033342"/>
    </source>
</evidence>
<evidence type="ECO:0000256" key="5">
    <source>
        <dbReference type="ARBA" id="ARBA00022475"/>
    </source>
</evidence>
<evidence type="ECO:0000313" key="17">
    <source>
        <dbReference type="Proteomes" id="UP000643403"/>
    </source>
</evidence>
<feature type="domain" description="Membrane insertase YidC/Oxa/ALB C-terminal" evidence="14">
    <location>
        <begin position="369"/>
        <end position="546"/>
    </location>
</feature>
<dbReference type="InterPro" id="IPR028053">
    <property type="entry name" value="Membr_insert_YidC_N"/>
</dbReference>
<evidence type="ECO:0000313" key="16">
    <source>
        <dbReference type="EMBL" id="GGZ68696.1"/>
    </source>
</evidence>
<evidence type="ECO:0000256" key="1">
    <source>
        <dbReference type="ARBA" id="ARBA00004429"/>
    </source>
</evidence>
<keyword evidence="7 13" id="KW-0653">Protein transport</keyword>
<evidence type="ECO:0000256" key="6">
    <source>
        <dbReference type="ARBA" id="ARBA00022692"/>
    </source>
</evidence>
<protein>
    <recommendedName>
        <fullName evidence="3 13">Membrane protein insertase YidC</fullName>
    </recommendedName>
    <alternativeName>
        <fullName evidence="12 13">Foldase YidC</fullName>
    </alternativeName>
    <alternativeName>
        <fullName evidence="11 13">Membrane integrase YidC</fullName>
    </alternativeName>
    <alternativeName>
        <fullName evidence="13">Membrane protein YidC</fullName>
    </alternativeName>
</protein>
<dbReference type="PRINTS" id="PR00701">
    <property type="entry name" value="60KDINNERMP"/>
</dbReference>
<dbReference type="CDD" id="cd19961">
    <property type="entry name" value="EcYidC-like_peri"/>
    <property type="match status" value="1"/>
</dbReference>
<dbReference type="Pfam" id="PF02096">
    <property type="entry name" value="60KD_IMP"/>
    <property type="match status" value="1"/>
</dbReference>
<dbReference type="InterPro" id="IPR038221">
    <property type="entry name" value="YidC_periplasmic_sf"/>
</dbReference>
<evidence type="ECO:0000259" key="15">
    <source>
        <dbReference type="Pfam" id="PF14849"/>
    </source>
</evidence>
<evidence type="ECO:0000256" key="2">
    <source>
        <dbReference type="ARBA" id="ARBA00010527"/>
    </source>
</evidence>
<keyword evidence="5 13" id="KW-1003">Cell membrane</keyword>
<dbReference type="RefSeq" id="WP_189450218.1">
    <property type="nucleotide sequence ID" value="NZ_BMXY01000003.1"/>
</dbReference>
<keyword evidence="8 13" id="KW-1133">Transmembrane helix</keyword>
<organism evidence="16 17">
    <name type="scientific">Cognatilysobacter xinjiangensis</name>
    <dbReference type="NCBI Taxonomy" id="546892"/>
    <lineage>
        <taxon>Bacteria</taxon>
        <taxon>Pseudomonadati</taxon>
        <taxon>Pseudomonadota</taxon>
        <taxon>Gammaproteobacteria</taxon>
        <taxon>Lysobacterales</taxon>
        <taxon>Lysobacteraceae</taxon>
        <taxon>Cognatilysobacter</taxon>
    </lineage>
</organism>
<gene>
    <name evidence="13 16" type="primary">yidC</name>
    <name evidence="16" type="ORF">GCM10008101_23750</name>
</gene>
<dbReference type="HAMAP" id="MF_01810">
    <property type="entry name" value="YidC_type1"/>
    <property type="match status" value="1"/>
</dbReference>
<dbReference type="InterPro" id="IPR019998">
    <property type="entry name" value="Membr_insert_YidC"/>
</dbReference>
<dbReference type="CDD" id="cd20070">
    <property type="entry name" value="5TM_YidC_Alb3"/>
    <property type="match status" value="1"/>
</dbReference>
<keyword evidence="9 13" id="KW-0472">Membrane</keyword>
<dbReference type="NCBIfam" id="NF002352">
    <property type="entry name" value="PRK01318.1-3"/>
    <property type="match status" value="1"/>
</dbReference>
<reference evidence="17" key="1">
    <citation type="journal article" date="2019" name="Int. J. Syst. Evol. Microbiol.">
        <title>The Global Catalogue of Microorganisms (GCM) 10K type strain sequencing project: providing services to taxonomists for standard genome sequencing and annotation.</title>
        <authorList>
            <consortium name="The Broad Institute Genomics Platform"/>
            <consortium name="The Broad Institute Genome Sequencing Center for Infectious Disease"/>
            <person name="Wu L."/>
            <person name="Ma J."/>
        </authorList>
    </citation>
    <scope>NUCLEOTIDE SEQUENCE [LARGE SCALE GENOMIC DNA]</scope>
    <source>
        <strain evidence="17">KCTC 22558</strain>
    </source>
</reference>
<dbReference type="PANTHER" id="PTHR12428:SF65">
    <property type="entry name" value="CYTOCHROME C OXIDASE ASSEMBLY PROTEIN COX18, MITOCHONDRIAL"/>
    <property type="match status" value="1"/>
</dbReference>
<proteinExistence type="inferred from homology"/>
<feature type="transmembrane region" description="Helical" evidence="13">
    <location>
        <begin position="6"/>
        <end position="24"/>
    </location>
</feature>
<comment type="subunit">
    <text evidence="13">Interacts with the Sec translocase complex via SecD. Specifically interacts with transmembrane segments of nascent integral membrane proteins during membrane integration.</text>
</comment>
<evidence type="ECO:0000256" key="7">
    <source>
        <dbReference type="ARBA" id="ARBA00022927"/>
    </source>
</evidence>
<feature type="transmembrane region" description="Helical" evidence="13">
    <location>
        <begin position="475"/>
        <end position="492"/>
    </location>
</feature>
<comment type="subcellular location">
    <subcellularLocation>
        <location evidence="1">Cell inner membrane</location>
        <topology evidence="1">Multi-pass membrane protein</topology>
    </subcellularLocation>
    <subcellularLocation>
        <location evidence="13">Cell membrane</location>
        <topology evidence="13">Multi-pass membrane protein</topology>
    </subcellularLocation>
</comment>
<comment type="caution">
    <text evidence="16">The sequence shown here is derived from an EMBL/GenBank/DDBJ whole genome shotgun (WGS) entry which is preliminary data.</text>
</comment>
<dbReference type="InterPro" id="IPR047196">
    <property type="entry name" value="YidC_ALB_C"/>
</dbReference>
<evidence type="ECO:0000256" key="11">
    <source>
        <dbReference type="ARBA" id="ARBA00033245"/>
    </source>
</evidence>
<dbReference type="InterPro" id="IPR001708">
    <property type="entry name" value="YidC/ALB3/OXA1/COX18"/>
</dbReference>
<dbReference type="PANTHER" id="PTHR12428">
    <property type="entry name" value="OXA1"/>
    <property type="match status" value="1"/>
</dbReference>
<comment type="function">
    <text evidence="13">Required for the insertion and/or proper folding and/or complex formation of integral membrane proteins into the membrane. Involved in integration of membrane proteins that insert both dependently and independently of the Sec translocase complex, as well as at least some lipoproteins. Aids folding of multispanning membrane proteins.</text>
</comment>
<evidence type="ECO:0000256" key="10">
    <source>
        <dbReference type="ARBA" id="ARBA00023186"/>
    </source>
</evidence>
<accession>A0ABQ3C5I4</accession>
<dbReference type="PRINTS" id="PR01900">
    <property type="entry name" value="YIDCPROTEIN"/>
</dbReference>
<evidence type="ECO:0000256" key="13">
    <source>
        <dbReference type="HAMAP-Rule" id="MF_01810"/>
    </source>
</evidence>
<keyword evidence="6 13" id="KW-0812">Transmembrane</keyword>
<feature type="transmembrane region" description="Helical" evidence="13">
    <location>
        <begin position="512"/>
        <end position="533"/>
    </location>
</feature>
<dbReference type="Gene3D" id="2.70.98.90">
    <property type="match status" value="1"/>
</dbReference>
<dbReference type="Pfam" id="PF14849">
    <property type="entry name" value="YidC_periplas"/>
    <property type="match status" value="1"/>
</dbReference>
<feature type="transmembrane region" description="Helical" evidence="13">
    <location>
        <begin position="432"/>
        <end position="455"/>
    </location>
</feature>
<sequence length="557" mass="60991">MNQTRLFLLFAWLMVASLLWMEWAREKAAPPVAPTAAVATTGAVPTAAAPGAVPTAPGQAPAAASAAASPSAVTVHTDVLDAVLDGGQMLQADLPAYPNLDADARPVRLFSTDPQHYFVAQSGWVAAGGAPSPTHLAGFVPAGPARSYQLAQGASTLEVPFVWQGPNGVSVRRTYVFARGSYAVQVRDVVANTGAAPWQGTVYRQLSRVMPPEPKGGFMSGQVFAFQGAAWYSPQDKYEKRAYKDFEDDGALSKKVQGGWVALLQHHFFTAWIPQRGDSSTFETATPRGVGGTNYVIRSVGPTLAVAPGQQASTQASLWVGPKSVEQIAAQNVQGLERAVDFSSYSLFATLAGWLYAILAWLHGFIGNWGWSIIGLVVIIKTLMIPLANVQYRSMAKMRRLQPKVAQLKERHGEDRQQFQMAMMELYRKEKVNPMGGCLPLLVQMPIFLALYWMLSESVELRHAPWMGWIHDLTARDPYFVLPAINVAVMWLTQKLTPTTGMDPMQAKMMQFMPIVFGVMFAFFPSGLVLYWVTNGLLTLAQQWYFLRKYGDAPKKA</sequence>
<dbReference type="Proteomes" id="UP000643403">
    <property type="component" value="Unassembled WGS sequence"/>
</dbReference>
<dbReference type="NCBIfam" id="TIGR03593">
    <property type="entry name" value="yidC_nterm"/>
    <property type="match status" value="1"/>
</dbReference>
<dbReference type="EMBL" id="BMXY01000003">
    <property type="protein sequence ID" value="GGZ68696.1"/>
    <property type="molecule type" value="Genomic_DNA"/>
</dbReference>
<evidence type="ECO:0000256" key="9">
    <source>
        <dbReference type="ARBA" id="ARBA00023136"/>
    </source>
</evidence>
<evidence type="ECO:0000259" key="14">
    <source>
        <dbReference type="Pfam" id="PF02096"/>
    </source>
</evidence>
<feature type="transmembrane region" description="Helical" evidence="13">
    <location>
        <begin position="369"/>
        <end position="390"/>
    </location>
</feature>
<feature type="domain" description="Membrane insertase YidC N-terminal" evidence="15">
    <location>
        <begin position="73"/>
        <end position="349"/>
    </location>
</feature>
<evidence type="ECO:0000256" key="3">
    <source>
        <dbReference type="ARBA" id="ARBA00015325"/>
    </source>
</evidence>
<keyword evidence="17" id="KW-1185">Reference proteome</keyword>
<comment type="similarity">
    <text evidence="2 13">Belongs to the OXA1/ALB3/YidC family. Type 1 subfamily.</text>
</comment>
<keyword evidence="4 13" id="KW-0813">Transport</keyword>